<dbReference type="GO" id="GO:0009279">
    <property type="term" value="C:cell outer membrane"/>
    <property type="evidence" value="ECO:0007669"/>
    <property type="project" value="UniProtKB-SubCell"/>
</dbReference>
<dbReference type="GO" id="GO:0004180">
    <property type="term" value="F:carboxypeptidase activity"/>
    <property type="evidence" value="ECO:0007669"/>
    <property type="project" value="UniProtKB-KW"/>
</dbReference>
<comment type="subcellular location">
    <subcellularLocation>
        <location evidence="1">Cell outer membrane</location>
    </subcellularLocation>
</comment>
<dbReference type="Pfam" id="PF00691">
    <property type="entry name" value="OmpA"/>
    <property type="match status" value="1"/>
</dbReference>
<keyword evidence="6" id="KW-0645">Protease</keyword>
<reference evidence="6 7" key="1">
    <citation type="submission" date="2016-10" db="EMBL/GenBank/DDBJ databases">
        <authorList>
            <person name="de Groot N.N."/>
        </authorList>
    </citation>
    <scope>NUCLEOTIDE SEQUENCE [LARGE SCALE GENOMIC DNA]</scope>
    <source>
        <strain evidence="6 7">DSM 26130</strain>
    </source>
</reference>
<evidence type="ECO:0000259" key="5">
    <source>
        <dbReference type="PROSITE" id="PS51123"/>
    </source>
</evidence>
<proteinExistence type="predicted"/>
<dbReference type="EMBL" id="FOLQ01000006">
    <property type="protein sequence ID" value="SFD66033.1"/>
    <property type="molecule type" value="Genomic_DNA"/>
</dbReference>
<feature type="domain" description="OmpA-like" evidence="5">
    <location>
        <begin position="188"/>
        <end position="304"/>
    </location>
</feature>
<dbReference type="InterPro" id="IPR050330">
    <property type="entry name" value="Bact_OuterMem_StrucFunc"/>
</dbReference>
<dbReference type="SUPFAM" id="SSF103088">
    <property type="entry name" value="OmpA-like"/>
    <property type="match status" value="1"/>
</dbReference>
<keyword evidence="6" id="KW-0378">Hydrolase</keyword>
<keyword evidence="7" id="KW-1185">Reference proteome</keyword>
<dbReference type="PANTHER" id="PTHR30329:SF21">
    <property type="entry name" value="LIPOPROTEIN YIAD-RELATED"/>
    <property type="match status" value="1"/>
</dbReference>
<evidence type="ECO:0000256" key="4">
    <source>
        <dbReference type="PROSITE-ProRule" id="PRU00473"/>
    </source>
</evidence>
<dbReference type="Proteomes" id="UP000198598">
    <property type="component" value="Unassembled WGS sequence"/>
</dbReference>
<dbReference type="CDD" id="cd07185">
    <property type="entry name" value="OmpA_C-like"/>
    <property type="match status" value="1"/>
</dbReference>
<evidence type="ECO:0000256" key="1">
    <source>
        <dbReference type="ARBA" id="ARBA00004442"/>
    </source>
</evidence>
<evidence type="ECO:0000313" key="6">
    <source>
        <dbReference type="EMBL" id="SFD66033.1"/>
    </source>
</evidence>
<gene>
    <name evidence="6" type="ORF">SAMN05216167_106133</name>
</gene>
<keyword evidence="6" id="KW-0121">Carboxypeptidase</keyword>
<dbReference type="Gene3D" id="2.60.40.1120">
    <property type="entry name" value="Carboxypeptidase-like, regulatory domain"/>
    <property type="match status" value="1"/>
</dbReference>
<evidence type="ECO:0000256" key="2">
    <source>
        <dbReference type="ARBA" id="ARBA00023136"/>
    </source>
</evidence>
<keyword evidence="3" id="KW-0998">Cell outer membrane</keyword>
<dbReference type="InterPro" id="IPR008969">
    <property type="entry name" value="CarboxyPept-like_regulatory"/>
</dbReference>
<accession>A0A1I1UB84</accession>
<protein>
    <submittedName>
        <fullName evidence="6">Carboxypeptidase regulatory-like domain-containing protein</fullName>
    </submittedName>
</protein>
<dbReference type="OrthoDB" id="1490539at2"/>
<dbReference type="InterPro" id="IPR036737">
    <property type="entry name" value="OmpA-like_sf"/>
</dbReference>
<sequence>MKWINCVVVAGGICLINIVPLISWSQPQQSAKPAQGMASVEGSVQDAATKRPIVSATVVAKNQAGVLKAQQLTNADGSFSFKLDPKQSYLLSFQAPGYDTYDEPLVFTSSRVESLKKRPTLLYLPGTRPASTPPPPAPTAATSAVAVSNTLATAQSTSGNTASTTNARVAPPKTLDAKVVYTPPLVVAAVGKTTQLRAIQFVQSKPELLPDAMPALEQLLQFLQGKPTAEIELSGHTDNQGDFDENLRLSKQRVEVVKEYLVKNGIAASRITTRGYGPTRPIASNNTETTRQLNRRVEMIVVKE</sequence>
<dbReference type="PANTHER" id="PTHR30329">
    <property type="entry name" value="STATOR ELEMENT OF FLAGELLAR MOTOR COMPLEX"/>
    <property type="match status" value="1"/>
</dbReference>
<dbReference type="STRING" id="662367.SAMN05216167_106133"/>
<dbReference type="Gene3D" id="3.30.1330.60">
    <property type="entry name" value="OmpA-like domain"/>
    <property type="match status" value="1"/>
</dbReference>
<dbReference type="Pfam" id="PF13620">
    <property type="entry name" value="CarboxypepD_reg"/>
    <property type="match status" value="1"/>
</dbReference>
<name>A0A1I1UB84_9BACT</name>
<evidence type="ECO:0000313" key="7">
    <source>
        <dbReference type="Proteomes" id="UP000198598"/>
    </source>
</evidence>
<dbReference type="PROSITE" id="PS51123">
    <property type="entry name" value="OMPA_2"/>
    <property type="match status" value="1"/>
</dbReference>
<dbReference type="SUPFAM" id="SSF49464">
    <property type="entry name" value="Carboxypeptidase regulatory domain-like"/>
    <property type="match status" value="1"/>
</dbReference>
<keyword evidence="2 4" id="KW-0472">Membrane</keyword>
<organism evidence="6 7">
    <name type="scientific">Spirosoma endophyticum</name>
    <dbReference type="NCBI Taxonomy" id="662367"/>
    <lineage>
        <taxon>Bacteria</taxon>
        <taxon>Pseudomonadati</taxon>
        <taxon>Bacteroidota</taxon>
        <taxon>Cytophagia</taxon>
        <taxon>Cytophagales</taxon>
        <taxon>Cytophagaceae</taxon>
        <taxon>Spirosoma</taxon>
    </lineage>
</organism>
<dbReference type="InterPro" id="IPR006664">
    <property type="entry name" value="OMP_bac"/>
</dbReference>
<evidence type="ECO:0000256" key="3">
    <source>
        <dbReference type="ARBA" id="ARBA00023237"/>
    </source>
</evidence>
<dbReference type="PRINTS" id="PR01021">
    <property type="entry name" value="OMPADOMAIN"/>
</dbReference>
<dbReference type="InterPro" id="IPR006665">
    <property type="entry name" value="OmpA-like"/>
</dbReference>
<dbReference type="AlphaFoldDB" id="A0A1I1UB84"/>